<gene>
    <name evidence="8" type="ORF">NCGR_LOCUS58285</name>
</gene>
<name>A0A811RW75_9POAL</name>
<feature type="region of interest" description="Disordered" evidence="6">
    <location>
        <begin position="172"/>
        <end position="210"/>
    </location>
</feature>
<comment type="subcellular location">
    <subcellularLocation>
        <location evidence="1">Nucleus</location>
    </subcellularLocation>
</comment>
<evidence type="ECO:0000256" key="6">
    <source>
        <dbReference type="SAM" id="MobiDB-lite"/>
    </source>
</evidence>
<dbReference type="GO" id="GO:0003700">
    <property type="term" value="F:DNA-binding transcription factor activity"/>
    <property type="evidence" value="ECO:0007669"/>
    <property type="project" value="InterPro"/>
</dbReference>
<evidence type="ECO:0000256" key="3">
    <source>
        <dbReference type="ARBA" id="ARBA00023125"/>
    </source>
</evidence>
<dbReference type="EMBL" id="CAJGYO010000017">
    <property type="protein sequence ID" value="CAD6334187.1"/>
    <property type="molecule type" value="Genomic_DNA"/>
</dbReference>
<keyword evidence="5" id="KW-0539">Nucleus</keyword>
<proteinExistence type="predicted"/>
<evidence type="ECO:0000313" key="9">
    <source>
        <dbReference type="Proteomes" id="UP000604825"/>
    </source>
</evidence>
<dbReference type="InterPro" id="IPR003657">
    <property type="entry name" value="WRKY_dom"/>
</dbReference>
<dbReference type="SUPFAM" id="SSF118290">
    <property type="entry name" value="WRKY DNA-binding domain"/>
    <property type="match status" value="1"/>
</dbReference>
<dbReference type="InterPro" id="IPR036576">
    <property type="entry name" value="WRKY_dom_sf"/>
</dbReference>
<keyword evidence="3" id="KW-0238">DNA-binding</keyword>
<evidence type="ECO:0000259" key="7">
    <source>
        <dbReference type="PROSITE" id="PS50811"/>
    </source>
</evidence>
<dbReference type="InterPro" id="IPR044810">
    <property type="entry name" value="WRKY_plant"/>
</dbReference>
<dbReference type="SMART" id="SM00774">
    <property type="entry name" value="WRKY"/>
    <property type="match status" value="1"/>
</dbReference>
<evidence type="ECO:0000313" key="8">
    <source>
        <dbReference type="EMBL" id="CAD6334187.1"/>
    </source>
</evidence>
<dbReference type="AlphaFoldDB" id="A0A811RW75"/>
<dbReference type="GO" id="GO:0005634">
    <property type="term" value="C:nucleus"/>
    <property type="evidence" value="ECO:0007669"/>
    <property type="project" value="UniProtKB-SubCell"/>
</dbReference>
<evidence type="ECO:0000256" key="5">
    <source>
        <dbReference type="ARBA" id="ARBA00023242"/>
    </source>
</evidence>
<dbReference type="PROSITE" id="PS50811">
    <property type="entry name" value="WRKY"/>
    <property type="match status" value="1"/>
</dbReference>
<keyword evidence="2" id="KW-0805">Transcription regulation</keyword>
<feature type="domain" description="WRKY" evidence="7">
    <location>
        <begin position="226"/>
        <end position="283"/>
    </location>
</feature>
<dbReference type="Gene3D" id="2.20.25.80">
    <property type="entry name" value="WRKY domain"/>
    <property type="match status" value="1"/>
</dbReference>
<keyword evidence="9" id="KW-1185">Reference proteome</keyword>
<dbReference type="PANTHER" id="PTHR31282">
    <property type="entry name" value="WRKY TRANSCRIPTION FACTOR 21-RELATED"/>
    <property type="match status" value="1"/>
</dbReference>
<feature type="region of interest" description="Disordered" evidence="6">
    <location>
        <begin position="89"/>
        <end position="123"/>
    </location>
</feature>
<protein>
    <recommendedName>
        <fullName evidence="7">WRKY domain-containing protein</fullName>
    </recommendedName>
</protein>
<comment type="caution">
    <text evidence="8">The sequence shown here is derived from an EMBL/GenBank/DDBJ whole genome shotgun (WGS) entry which is preliminary data.</text>
</comment>
<dbReference type="GO" id="GO:0043565">
    <property type="term" value="F:sequence-specific DNA binding"/>
    <property type="evidence" value="ECO:0007669"/>
    <property type="project" value="InterPro"/>
</dbReference>
<dbReference type="Proteomes" id="UP000604825">
    <property type="component" value="Unassembled WGS sequence"/>
</dbReference>
<evidence type="ECO:0000256" key="4">
    <source>
        <dbReference type="ARBA" id="ARBA00023163"/>
    </source>
</evidence>
<evidence type="ECO:0000256" key="2">
    <source>
        <dbReference type="ARBA" id="ARBA00023015"/>
    </source>
</evidence>
<sequence length="415" mass="44561">MHVLAAYPAAAPPLALLAGVLDHRYSTKELRRPPTMDDVLRQIDEGFRLARELMEELPAAQNEPTYLADRCHGIVQAYVAAIRMLHPHGGTEDASSSPPPLRPPHHPPPHFGGDGSGTGQHDHVIPQLDLLRPFLGGAPSPSAPSSFPHNLGRLLTESSFINTAPVVDAFGAGTSSGSPVRRQGSSSRSSPPVQPRQQHRRRRERGERMTIMVPVQRTGNTDQPPDDGYTWRKYGQKDILGSRFPRSYYRCTHKNYYGCEAKKKVQRLDDDPFTYEVTYCGNHTCLTSTTPLLTLPAGPATAASTAANMLTNSPTGSATTVLAAGQDPFMAAAEHPAPALSTAIQLGISWMPSTLVGSSAAEGSSAQVNVNVPASGRDTAEYPIMDLADAMFNSGSSGGSSMDAIFPSHHDRRDT</sequence>
<dbReference type="Pfam" id="PF03106">
    <property type="entry name" value="WRKY"/>
    <property type="match status" value="1"/>
</dbReference>
<reference evidence="8" key="1">
    <citation type="submission" date="2020-10" db="EMBL/GenBank/DDBJ databases">
        <authorList>
            <person name="Han B."/>
            <person name="Lu T."/>
            <person name="Zhao Q."/>
            <person name="Huang X."/>
            <person name="Zhao Y."/>
        </authorList>
    </citation>
    <scope>NUCLEOTIDE SEQUENCE</scope>
</reference>
<keyword evidence="4" id="KW-0804">Transcription</keyword>
<feature type="compositionally biased region" description="Low complexity" evidence="6">
    <location>
        <begin position="175"/>
        <end position="191"/>
    </location>
</feature>
<evidence type="ECO:0000256" key="1">
    <source>
        <dbReference type="ARBA" id="ARBA00004123"/>
    </source>
</evidence>
<accession>A0A811RW75</accession>
<organism evidence="8 9">
    <name type="scientific">Miscanthus lutarioriparius</name>
    <dbReference type="NCBI Taxonomy" id="422564"/>
    <lineage>
        <taxon>Eukaryota</taxon>
        <taxon>Viridiplantae</taxon>
        <taxon>Streptophyta</taxon>
        <taxon>Embryophyta</taxon>
        <taxon>Tracheophyta</taxon>
        <taxon>Spermatophyta</taxon>
        <taxon>Magnoliopsida</taxon>
        <taxon>Liliopsida</taxon>
        <taxon>Poales</taxon>
        <taxon>Poaceae</taxon>
        <taxon>PACMAD clade</taxon>
        <taxon>Panicoideae</taxon>
        <taxon>Andropogonodae</taxon>
        <taxon>Andropogoneae</taxon>
        <taxon>Saccharinae</taxon>
        <taxon>Miscanthus</taxon>
    </lineage>
</organism>
<dbReference type="OrthoDB" id="684963at2759"/>